<reference evidence="3 4" key="1">
    <citation type="submission" date="2022-10" db="EMBL/GenBank/DDBJ databases">
        <title>Genomic of Burkholderia cepacia PN-1.</title>
        <authorList>
            <person name="Yang Y."/>
            <person name="Guan H."/>
            <person name="Huang J."/>
        </authorList>
    </citation>
    <scope>NUCLEOTIDE SEQUENCE [LARGE SCALE GENOMIC DNA]</scope>
    <source>
        <strain evidence="3 4">PN-1</strain>
    </source>
</reference>
<feature type="region of interest" description="Disordered" evidence="1">
    <location>
        <begin position="267"/>
        <end position="299"/>
    </location>
</feature>
<feature type="domain" description="Phage tail collar" evidence="2">
    <location>
        <begin position="15"/>
        <end position="78"/>
    </location>
</feature>
<accession>A0ABZ3DYZ5</accession>
<proteinExistence type="predicted"/>
<organism evidence="3 4">
    <name type="scientific">Burkholderia arboris</name>
    <dbReference type="NCBI Taxonomy" id="488730"/>
    <lineage>
        <taxon>Bacteria</taxon>
        <taxon>Pseudomonadati</taxon>
        <taxon>Pseudomonadota</taxon>
        <taxon>Betaproteobacteria</taxon>
        <taxon>Burkholderiales</taxon>
        <taxon>Burkholderiaceae</taxon>
        <taxon>Burkholderia</taxon>
        <taxon>Burkholderia cepacia complex</taxon>
    </lineage>
</organism>
<dbReference type="Proteomes" id="UP001448498">
    <property type="component" value="Chromosome 2"/>
</dbReference>
<gene>
    <name evidence="3" type="ORF">OHZ10_34180</name>
</gene>
<evidence type="ECO:0000313" key="3">
    <source>
        <dbReference type="EMBL" id="XAE53681.1"/>
    </source>
</evidence>
<dbReference type="InterPro" id="IPR037053">
    <property type="entry name" value="Phage_tail_collar_dom_sf"/>
</dbReference>
<sequence length="551" mass="57257">MNSQTATLSNFAIGSIVSYGGDLSKSANVTALNQQGWYLCDGSSFDKTKFPALFSLIGTANGGSGNNFNLPDLRNRFIRGTLGSAVGVDPDAGARIAATSGGASGNNTGSLQKYATALPANALWALQHAGLHTHTCVHLNSDMHMAWSGSTYTMARWNAPATVDTAGAHYHTLAGFDTATAPISVALYFIIKASEPATPTGTLPAGAICAYAGPLSTPPAKWLKCDGAAYGVSLYPNLFNTLFYNYGGDGQTVLNVPDLRGYFVRGTSHRTQRDPDAGSRHALNTGGNTGDAIGSAEGYATRTPGALNVSSAGDHSHNIALVPQNDHHAAWGASGPAAYNCMVWTGDATTSSQDGDHNHTVTGGDKETRPENLYADFLVANDNLTQAAPPIGSIMSFGGDITDPGVNAELLATGWLPCDGSALRITAFQALYDVIGTAFGSAPLKFNVPDLRGYFVLGAGTVALGTTVTTSTTGTPVVPVITTTNGDHQHTMYNIPTDTHVIDVVAGVDLAENNSNKSPTSTNGAHTHTLSGGDSESRPINVNVDYIIRFQ</sequence>
<name>A0ABZ3DYZ5_9BURK</name>
<dbReference type="Pfam" id="PF07484">
    <property type="entry name" value="Collar"/>
    <property type="match status" value="3"/>
</dbReference>
<evidence type="ECO:0000313" key="4">
    <source>
        <dbReference type="Proteomes" id="UP001448498"/>
    </source>
</evidence>
<dbReference type="Gene3D" id="3.90.1340.10">
    <property type="entry name" value="Phage tail collar domain"/>
    <property type="match status" value="3"/>
</dbReference>
<feature type="domain" description="Phage tail collar" evidence="2">
    <location>
        <begin position="392"/>
        <end position="456"/>
    </location>
</feature>
<dbReference type="EMBL" id="CP109823">
    <property type="protein sequence ID" value="XAE53681.1"/>
    <property type="molecule type" value="Genomic_DNA"/>
</dbReference>
<keyword evidence="4" id="KW-1185">Reference proteome</keyword>
<dbReference type="RefSeq" id="WP_059241768.1">
    <property type="nucleotide sequence ID" value="NZ_CP109823.1"/>
</dbReference>
<dbReference type="InterPro" id="IPR011083">
    <property type="entry name" value="Phage_tail_collar_dom"/>
</dbReference>
<evidence type="ECO:0000259" key="2">
    <source>
        <dbReference type="Pfam" id="PF07484"/>
    </source>
</evidence>
<protein>
    <submittedName>
        <fullName evidence="3">Phage tail protein</fullName>
    </submittedName>
</protein>
<dbReference type="SUPFAM" id="SSF88874">
    <property type="entry name" value="Receptor-binding domain of short tail fibre protein gp12"/>
    <property type="match status" value="3"/>
</dbReference>
<evidence type="ECO:0000256" key="1">
    <source>
        <dbReference type="SAM" id="MobiDB-lite"/>
    </source>
</evidence>
<feature type="region of interest" description="Disordered" evidence="1">
    <location>
        <begin position="512"/>
        <end position="536"/>
    </location>
</feature>
<feature type="domain" description="Phage tail collar" evidence="2">
    <location>
        <begin position="206"/>
        <end position="264"/>
    </location>
</feature>